<dbReference type="Proteomes" id="UP000807306">
    <property type="component" value="Unassembled WGS sequence"/>
</dbReference>
<sequence>MVAPDETSEASTKRVRRNPPRSKASASEIDKPALSKRAPRTKKTTATPKPVAAAGPSEASEGKRVTDRVAVAKKSTPPVKKVVKARETPPVAGPSSTPHAGPSQAPFRKGKGKKKAVEEESQGTGEEKRKAVFKPRCPQNILDRVERVMYQRIFMIDRTRHGDDLREEYSILGSTGNVYTVTIDNLPRCNCPDAVRGNHCKHILFVFLKVLQVSQASGLWYQKALLTNELEQIFRNAPLAPQARADSRVVAEFARATGKTPVQAEPEKSGGNKRIPEEGDDCPICYDGIHGAPEASLVFCGQCGNALHNECFGEWRKTAARNGKDLTCVWCRAAWVVPGPAGATGSAKRVQGGYLNLAGAAGLDQTRDTSSYYHGPARGERYYGYRAYND</sequence>
<keyword evidence="6" id="KW-1185">Reference proteome</keyword>
<dbReference type="InterPro" id="IPR001841">
    <property type="entry name" value="Znf_RING"/>
</dbReference>
<feature type="domain" description="SWIM-type" evidence="4">
    <location>
        <begin position="179"/>
        <end position="211"/>
    </location>
</feature>
<dbReference type="PROSITE" id="PS50966">
    <property type="entry name" value="ZF_SWIM"/>
    <property type="match status" value="1"/>
</dbReference>
<dbReference type="PANTHER" id="PTHR21540:SF0">
    <property type="entry name" value="PHD FAMILY PROTEIN"/>
    <property type="match status" value="1"/>
</dbReference>
<dbReference type="GO" id="GO:0008270">
    <property type="term" value="F:zinc ion binding"/>
    <property type="evidence" value="ECO:0007669"/>
    <property type="project" value="UniProtKB-KW"/>
</dbReference>
<reference evidence="5" key="1">
    <citation type="submission" date="2020-11" db="EMBL/GenBank/DDBJ databases">
        <authorList>
            <consortium name="DOE Joint Genome Institute"/>
            <person name="Ahrendt S."/>
            <person name="Riley R."/>
            <person name="Andreopoulos W."/>
            <person name="Labutti K."/>
            <person name="Pangilinan J."/>
            <person name="Ruiz-Duenas F.J."/>
            <person name="Barrasa J.M."/>
            <person name="Sanchez-Garcia M."/>
            <person name="Camarero S."/>
            <person name="Miyauchi S."/>
            <person name="Serrano A."/>
            <person name="Linde D."/>
            <person name="Babiker R."/>
            <person name="Drula E."/>
            <person name="Ayuso-Fernandez I."/>
            <person name="Pacheco R."/>
            <person name="Padilla G."/>
            <person name="Ferreira P."/>
            <person name="Barriuso J."/>
            <person name="Kellner H."/>
            <person name="Castanera R."/>
            <person name="Alfaro M."/>
            <person name="Ramirez L."/>
            <person name="Pisabarro A.G."/>
            <person name="Kuo A."/>
            <person name="Tritt A."/>
            <person name="Lipzen A."/>
            <person name="He G."/>
            <person name="Yan M."/>
            <person name="Ng V."/>
            <person name="Cullen D."/>
            <person name="Martin F."/>
            <person name="Rosso M.-N."/>
            <person name="Henrissat B."/>
            <person name="Hibbett D."/>
            <person name="Martinez A.T."/>
            <person name="Grigoriev I.V."/>
        </authorList>
    </citation>
    <scope>NUCLEOTIDE SEQUENCE</scope>
    <source>
        <strain evidence="5">CBS 506.95</strain>
    </source>
</reference>
<evidence type="ECO:0000256" key="2">
    <source>
        <dbReference type="SAM" id="MobiDB-lite"/>
    </source>
</evidence>
<gene>
    <name evidence="5" type="ORF">CPB83DRAFT_773736</name>
</gene>
<evidence type="ECO:0000259" key="4">
    <source>
        <dbReference type="PROSITE" id="PS50966"/>
    </source>
</evidence>
<dbReference type="OrthoDB" id="2122982at2759"/>
<keyword evidence="1" id="KW-0479">Metal-binding</keyword>
<dbReference type="Gene3D" id="3.30.40.10">
    <property type="entry name" value="Zinc/RING finger domain, C3HC4 (zinc finger)"/>
    <property type="match status" value="1"/>
</dbReference>
<dbReference type="SUPFAM" id="SSF57850">
    <property type="entry name" value="RING/U-box"/>
    <property type="match status" value="1"/>
</dbReference>
<evidence type="ECO:0000313" key="6">
    <source>
        <dbReference type="Proteomes" id="UP000807306"/>
    </source>
</evidence>
<dbReference type="InterPro" id="IPR013083">
    <property type="entry name" value="Znf_RING/FYVE/PHD"/>
</dbReference>
<dbReference type="InterPro" id="IPR007527">
    <property type="entry name" value="Znf_SWIM"/>
</dbReference>
<evidence type="ECO:0000313" key="5">
    <source>
        <dbReference type="EMBL" id="KAF9524458.1"/>
    </source>
</evidence>
<accession>A0A9P6E8Q7</accession>
<feature type="region of interest" description="Disordered" evidence="2">
    <location>
        <begin position="1"/>
        <end position="132"/>
    </location>
</feature>
<dbReference type="PANTHER" id="PTHR21540">
    <property type="entry name" value="RING FINGER AND SWIM DOMAIN-CONTAINING PROTEIN 2"/>
    <property type="match status" value="1"/>
</dbReference>
<dbReference type="Pfam" id="PF04434">
    <property type="entry name" value="SWIM"/>
    <property type="match status" value="1"/>
</dbReference>
<name>A0A9P6E8Q7_9AGAR</name>
<evidence type="ECO:0000256" key="1">
    <source>
        <dbReference type="PROSITE-ProRule" id="PRU00175"/>
    </source>
</evidence>
<proteinExistence type="predicted"/>
<feature type="domain" description="RING-type" evidence="3">
    <location>
        <begin position="282"/>
        <end position="332"/>
    </location>
</feature>
<comment type="caution">
    <text evidence="5">The sequence shown here is derived from an EMBL/GenBank/DDBJ whole genome shotgun (WGS) entry which is preliminary data.</text>
</comment>
<keyword evidence="1" id="KW-0863">Zinc-finger</keyword>
<evidence type="ECO:0008006" key="7">
    <source>
        <dbReference type="Google" id="ProtNLM"/>
    </source>
</evidence>
<protein>
    <recommendedName>
        <fullName evidence="7">Mitogen-activated protein kinase kinase kinase 1</fullName>
    </recommendedName>
</protein>
<dbReference type="GO" id="GO:0061630">
    <property type="term" value="F:ubiquitin protein ligase activity"/>
    <property type="evidence" value="ECO:0007669"/>
    <property type="project" value="InterPro"/>
</dbReference>
<feature type="compositionally biased region" description="Low complexity" evidence="2">
    <location>
        <begin position="44"/>
        <end position="56"/>
    </location>
</feature>
<keyword evidence="1" id="KW-0862">Zinc</keyword>
<dbReference type="EMBL" id="MU157898">
    <property type="protein sequence ID" value="KAF9524458.1"/>
    <property type="molecule type" value="Genomic_DNA"/>
</dbReference>
<organism evidence="5 6">
    <name type="scientific">Crepidotus variabilis</name>
    <dbReference type="NCBI Taxonomy" id="179855"/>
    <lineage>
        <taxon>Eukaryota</taxon>
        <taxon>Fungi</taxon>
        <taxon>Dikarya</taxon>
        <taxon>Basidiomycota</taxon>
        <taxon>Agaricomycotina</taxon>
        <taxon>Agaricomycetes</taxon>
        <taxon>Agaricomycetidae</taxon>
        <taxon>Agaricales</taxon>
        <taxon>Agaricineae</taxon>
        <taxon>Crepidotaceae</taxon>
        <taxon>Crepidotus</taxon>
    </lineage>
</organism>
<dbReference type="PROSITE" id="PS50089">
    <property type="entry name" value="ZF_RING_2"/>
    <property type="match status" value="1"/>
</dbReference>
<dbReference type="InterPro" id="IPR039903">
    <property type="entry name" value="Zswim2"/>
</dbReference>
<evidence type="ECO:0000259" key="3">
    <source>
        <dbReference type="PROSITE" id="PS50089"/>
    </source>
</evidence>
<dbReference type="AlphaFoldDB" id="A0A9P6E8Q7"/>